<comment type="catalytic activity">
    <reaction evidence="7">
        <text>alpha,alpha-trehalose + H2O = alpha-D-glucose + beta-D-glucose</text>
        <dbReference type="Rhea" id="RHEA:32675"/>
        <dbReference type="ChEBI" id="CHEBI:15377"/>
        <dbReference type="ChEBI" id="CHEBI:15903"/>
        <dbReference type="ChEBI" id="CHEBI:16551"/>
        <dbReference type="ChEBI" id="CHEBI:17925"/>
        <dbReference type="EC" id="3.2.1.28"/>
    </reaction>
</comment>
<dbReference type="SUPFAM" id="SSF103473">
    <property type="entry name" value="MFS general substrate transporter"/>
    <property type="match status" value="2"/>
</dbReference>
<dbReference type="InterPro" id="IPR001661">
    <property type="entry name" value="Glyco_hydro_37"/>
</dbReference>
<dbReference type="PRINTS" id="PR00744">
    <property type="entry name" value="GLHYDRLASE37"/>
</dbReference>
<dbReference type="PROSITE" id="PS00928">
    <property type="entry name" value="TREHALASE_2"/>
    <property type="match status" value="1"/>
</dbReference>
<dbReference type="GO" id="GO:0016020">
    <property type="term" value="C:membrane"/>
    <property type="evidence" value="ECO:0007669"/>
    <property type="project" value="UniProtKB-SubCell"/>
</dbReference>
<evidence type="ECO:0000256" key="3">
    <source>
        <dbReference type="ARBA" id="ARBA00012757"/>
    </source>
</evidence>
<dbReference type="Gene3D" id="1.50.10.10">
    <property type="match status" value="1"/>
</dbReference>
<dbReference type="InterPro" id="IPR011701">
    <property type="entry name" value="MFS"/>
</dbReference>
<evidence type="ECO:0000256" key="6">
    <source>
        <dbReference type="ARBA" id="ARBA00023295"/>
    </source>
</evidence>
<dbReference type="InterPro" id="IPR020846">
    <property type="entry name" value="MFS_dom"/>
</dbReference>
<dbReference type="Proteomes" id="UP000005239">
    <property type="component" value="Unassembled WGS sequence"/>
</dbReference>
<comment type="similarity">
    <text evidence="2 7">Belongs to the glycosyl hydrolase 37 family.</text>
</comment>
<reference evidence="9" key="1">
    <citation type="journal article" date="2008" name="Nat. Genet.">
        <title>The Pristionchus pacificus genome provides a unique perspective on nematode lifestyle and parasitism.</title>
        <authorList>
            <person name="Dieterich C."/>
            <person name="Clifton S.W."/>
            <person name="Schuster L.N."/>
            <person name="Chinwalla A."/>
            <person name="Delehaunty K."/>
            <person name="Dinkelacker I."/>
            <person name="Fulton L."/>
            <person name="Fulton R."/>
            <person name="Godfrey J."/>
            <person name="Minx P."/>
            <person name="Mitreva M."/>
            <person name="Roeseler W."/>
            <person name="Tian H."/>
            <person name="Witte H."/>
            <person name="Yang S.P."/>
            <person name="Wilson R.K."/>
            <person name="Sommer R.J."/>
        </authorList>
    </citation>
    <scope>NUCLEOTIDE SEQUENCE [LARGE SCALE GENOMIC DNA]</scope>
    <source>
        <strain evidence="9">PS312</strain>
    </source>
</reference>
<evidence type="ECO:0000256" key="7">
    <source>
        <dbReference type="RuleBase" id="RU361180"/>
    </source>
</evidence>
<dbReference type="InterPro" id="IPR012341">
    <property type="entry name" value="6hp_glycosidase-like_sf"/>
</dbReference>
<dbReference type="Gene3D" id="1.20.1250.20">
    <property type="entry name" value="MFS general substrate transporter like domains"/>
    <property type="match status" value="3"/>
</dbReference>
<accession>A0A8R1UCG5</accession>
<accession>A0A2A6BD89</accession>
<protein>
    <recommendedName>
        <fullName evidence="4 7">Trehalase</fullName>
        <ecNumber evidence="3 7">3.2.1.28</ecNumber>
    </recommendedName>
    <alternativeName>
        <fullName evidence="7">Alpha-trehalose glucohydrolase</fullName>
    </alternativeName>
</protein>
<gene>
    <name evidence="8" type="primary">WBGene00105521</name>
</gene>
<dbReference type="Pfam" id="PF01204">
    <property type="entry name" value="Trehalase"/>
    <property type="match status" value="1"/>
</dbReference>
<evidence type="ECO:0000313" key="9">
    <source>
        <dbReference type="Proteomes" id="UP000005239"/>
    </source>
</evidence>
<evidence type="ECO:0000256" key="1">
    <source>
        <dbReference type="ARBA" id="ARBA00004141"/>
    </source>
</evidence>
<dbReference type="InterPro" id="IPR018232">
    <property type="entry name" value="Glyco_hydro_37_CS"/>
</dbReference>
<dbReference type="CDD" id="cd06174">
    <property type="entry name" value="MFS"/>
    <property type="match status" value="1"/>
</dbReference>
<dbReference type="EnsemblMetazoa" id="PPA15967.1">
    <property type="protein sequence ID" value="PPA15967.1"/>
    <property type="gene ID" value="WBGene00105521"/>
</dbReference>
<dbReference type="InterPro" id="IPR008928">
    <property type="entry name" value="6-hairpin_glycosidase_sf"/>
</dbReference>
<sequence length="1590" mass="177329">MSIEEGAGFEEDAFFAADLTFVLTSVMAATHLLIWVAILSCIVLFSHCGEPDQTQHSGHAQQLTHSDTLSEVFIIDAPLVVNCSVPVCDGPLKEIYCIGPILTAAWQFGLQKSCPGSKIKGTPQSVLDNFKKLTYPINRTAFTTFCDENFDNVKYLESVTFEDWKDNPELIGKIPDLRRRKLALEVHRRWNALGKKFSSDVLTNPSQYPVTPVSNAFIVPGGEFDIYFYWDSYWVIEGLLVSNMTATVRGMISNFANLVDTHGFIPNSGKLQLSFRSQPPLFTQMLYEYFIATGDTNFTRTILPSVEKELQFWESKRRFSVAKDGASYNVFQYRTASNCPRPENFLVDYWQGVNSTRKPEDVWSSTTSACESGWDFSSRWFDQNGTDAYSKKSIHTNSIVPVDLNTFMAWNYKAIAIMYKKLNETSKSDEYRQKFSDFSATLDKFFWDEKEGMWLDYDIEQTSPRRFFYPSNLFPLLVQKTTGDVIKRVGEYLEKNSVFTLPGGIPSTLPVNSTEQWDFPNVWAPTLHLFVMSLLSTRDAYLVQKAKETADRFTSNVYQGMFEPQKGSAAGIWEKYDARKADGSHGGGGEYPVQEGFGWTNGAVLHLIMMFDQPQQFGFAQAPSKEAEAATMLGAFPNNFVICGLLFFCFCISILFVVVANYNLKRILERRRDRHDRSESDQMNRLLREEEIAVILSFACLERDVEPHVHTPFFRQNGNIVANYRSTDDRGVDQSAATQQGEDDSSKSGHCRLYVVGLATLVCSATTANAFAFTYSSVLGSPQEISSITSHSIDPRTDMILPRSPVMGVLYGASPVGSILGILTSLFISRKLSIRYQVMICLILSALPTLLIPIAFDMETNQRVPIIAVLRFVQGLGSSVMVPLMINLAHQWTAEEEATLVLALVSSQAQIGVMITSLTAGLLGNTFGWRTICNLSAVYTAIIFALWSTFYFDVPSMYCCCLGEKEKELLSKDERPRASISPFRAVFGEMMRNLSVWAVLVAAFGSYGGISPLFLFQTSILKRSLKLTNEETCIVACISCLLHLVIKALGCLFYFKGYGSGNWRTKAVNFAACALTGCVFAIVASNYYEGKYARAGLFALAQALSGFSYSGYHCASNIVAKRFSMIILSIFITMSIFTSMIEPALIAFYFPDHKRLLIFLHGILLIPSNVFYFLVADAPPRLNRKDLPMSEKDSDQNVVLIPSEKEVSQFLPNESKQQWRIPHLRYFIVIIGTLSASIGISCCFAYNFAVVCRVNTTMDVRATYEQNPSDSPIMYFPAGLSNIIYSTFPAGNIATLFGLIALRGRVSVRKQVMFGTAVSTIATGLIPIAFDYWPTSTLILKLIQGAAVAPTIPLIGHIAANWTPLAEVGFFIAILSSYSQVGIFITMSSAGPLCDLYGWRSIFYFNAAASAVVLCLWYFFFHDTPAQHNRLSDKEFQIIKPNEKPVVQKKPKVPFREFFKNPSVWAVLIAAIGNYNGISPLIVFSSAVLKKAVGLTDMQTSNYNAISFFMQLVLKIVSGILSDRWTSVSESFKTRFFNTISCGFAGVLMIATAFLSVENKVLCAVFITVTQSFIGFNSAGFNKAAMIVTK</sequence>
<dbReference type="EC" id="3.2.1.28" evidence="3 7"/>
<keyword evidence="6 7" id="KW-0326">Glycosidase</keyword>
<evidence type="ECO:0000256" key="5">
    <source>
        <dbReference type="ARBA" id="ARBA00022801"/>
    </source>
</evidence>
<reference evidence="8" key="2">
    <citation type="submission" date="2022-06" db="UniProtKB">
        <authorList>
            <consortium name="EnsemblMetazoa"/>
        </authorList>
    </citation>
    <scope>IDENTIFICATION</scope>
    <source>
        <strain evidence="8">PS312</strain>
    </source>
</reference>
<dbReference type="SUPFAM" id="SSF48208">
    <property type="entry name" value="Six-hairpin glycosidases"/>
    <property type="match status" value="1"/>
</dbReference>
<dbReference type="PANTHER" id="PTHR23403:SF3">
    <property type="entry name" value="TREHALASE"/>
    <property type="match status" value="1"/>
</dbReference>
<dbReference type="GO" id="GO:0022857">
    <property type="term" value="F:transmembrane transporter activity"/>
    <property type="evidence" value="ECO:0007669"/>
    <property type="project" value="InterPro"/>
</dbReference>
<comment type="subcellular location">
    <subcellularLocation>
        <location evidence="1">Membrane</location>
        <topology evidence="1">Multi-pass membrane protein</topology>
    </subcellularLocation>
</comment>
<evidence type="ECO:0000256" key="2">
    <source>
        <dbReference type="ARBA" id="ARBA00005615"/>
    </source>
</evidence>
<dbReference type="Pfam" id="PF07690">
    <property type="entry name" value="MFS_1"/>
    <property type="match status" value="2"/>
</dbReference>
<dbReference type="GO" id="GO:0005993">
    <property type="term" value="P:trehalose catabolic process"/>
    <property type="evidence" value="ECO:0000318"/>
    <property type="project" value="GO_Central"/>
</dbReference>
<evidence type="ECO:0000256" key="4">
    <source>
        <dbReference type="ARBA" id="ARBA00019905"/>
    </source>
</evidence>
<dbReference type="GO" id="GO:0004555">
    <property type="term" value="F:alpha,alpha-trehalase activity"/>
    <property type="evidence" value="ECO:0000318"/>
    <property type="project" value="GO_Central"/>
</dbReference>
<dbReference type="InterPro" id="IPR036259">
    <property type="entry name" value="MFS_trans_sf"/>
</dbReference>
<organism evidence="8 9">
    <name type="scientific">Pristionchus pacificus</name>
    <name type="common">Parasitic nematode worm</name>
    <dbReference type="NCBI Taxonomy" id="54126"/>
    <lineage>
        <taxon>Eukaryota</taxon>
        <taxon>Metazoa</taxon>
        <taxon>Ecdysozoa</taxon>
        <taxon>Nematoda</taxon>
        <taxon>Chromadorea</taxon>
        <taxon>Rhabditida</taxon>
        <taxon>Rhabditina</taxon>
        <taxon>Diplogasteromorpha</taxon>
        <taxon>Diplogasteroidea</taxon>
        <taxon>Neodiplogasteridae</taxon>
        <taxon>Pristionchus</taxon>
    </lineage>
</organism>
<name>A0A2A6BD89_PRIPA</name>
<keyword evidence="9" id="KW-1185">Reference proteome</keyword>
<dbReference type="PROSITE" id="PS50850">
    <property type="entry name" value="MFS"/>
    <property type="match status" value="1"/>
</dbReference>
<keyword evidence="5 7" id="KW-0378">Hydrolase</keyword>
<evidence type="ECO:0000313" key="8">
    <source>
        <dbReference type="EnsemblMetazoa" id="PPA15967.1"/>
    </source>
</evidence>
<dbReference type="PANTHER" id="PTHR23403">
    <property type="entry name" value="TREHALASE"/>
    <property type="match status" value="1"/>
</dbReference>
<proteinExistence type="inferred from homology"/>